<evidence type="ECO:0000256" key="3">
    <source>
        <dbReference type="ARBA" id="ARBA00023136"/>
    </source>
</evidence>
<evidence type="ECO:0000256" key="2">
    <source>
        <dbReference type="ARBA" id="ARBA00007293"/>
    </source>
</evidence>
<dbReference type="InterPro" id="IPR029071">
    <property type="entry name" value="Ubiquitin-like_domsf"/>
</dbReference>
<feature type="compositionally biased region" description="Low complexity" evidence="6">
    <location>
        <begin position="10"/>
        <end position="35"/>
    </location>
</feature>
<keyword evidence="8" id="KW-1185">Reference proteome</keyword>
<feature type="compositionally biased region" description="Low complexity" evidence="6">
    <location>
        <begin position="203"/>
        <end position="225"/>
    </location>
</feature>
<sequence>MPSVAGRGGASAARQQSPPTSPPSSHSSSAPYVSPCERDDSTDDHNGGSSVVDHVQRPPHVDAHDFCAARAPTQLYDATERDPLPVSAPPLLPPVTTTAAAAAAAVQELQRPSASAPGWHERHLRPGQSSSLAAAPVVPIPAPRGPPPPPRTHYQYMHSFDYRCQLSRRMHGLYGSDTVPVIVEPTGNHVRAPPSSEERHSHAAASSGRPAGAKTSAASASATSVLTTPSTKSTLKCVLPCTKTVAELILTLRDRLALDSCQSLFLSVGHGDVLVPGNSLLGELYNRYRHLDGFLYLGYLLENTFGGDTNAGGDEVMSA</sequence>
<comment type="caution">
    <text evidence="7">The sequence shown here is derived from an EMBL/GenBank/DDBJ whole genome shotgun (WGS) entry which is preliminary data.</text>
</comment>
<proteinExistence type="inferred from homology"/>
<dbReference type="InterPro" id="IPR004241">
    <property type="entry name" value="Atg8-like"/>
</dbReference>
<evidence type="ECO:0000313" key="7">
    <source>
        <dbReference type="EMBL" id="KAK7198563.1"/>
    </source>
</evidence>
<feature type="lipid moiety-binding region" description="Phosphatidylserine amidated glycine; alternate" evidence="5">
    <location>
        <position position="306"/>
    </location>
</feature>
<evidence type="ECO:0000256" key="4">
    <source>
        <dbReference type="ARBA" id="ARBA00023288"/>
    </source>
</evidence>
<organism evidence="7 8">
    <name type="scientific">Novymonas esmeraldas</name>
    <dbReference type="NCBI Taxonomy" id="1808958"/>
    <lineage>
        <taxon>Eukaryota</taxon>
        <taxon>Discoba</taxon>
        <taxon>Euglenozoa</taxon>
        <taxon>Kinetoplastea</taxon>
        <taxon>Metakinetoplastina</taxon>
        <taxon>Trypanosomatida</taxon>
        <taxon>Trypanosomatidae</taxon>
        <taxon>Novymonas</taxon>
    </lineage>
</organism>
<evidence type="ECO:0000256" key="5">
    <source>
        <dbReference type="PIRSR" id="PIRSR604241-50"/>
    </source>
</evidence>
<evidence type="ECO:0000256" key="1">
    <source>
        <dbReference type="ARBA" id="ARBA00004370"/>
    </source>
</evidence>
<feature type="region of interest" description="Disordered" evidence="6">
    <location>
        <begin position="1"/>
        <end position="58"/>
    </location>
</feature>
<comment type="subcellular location">
    <subcellularLocation>
        <location evidence="1">Membrane</location>
    </subcellularLocation>
</comment>
<protein>
    <submittedName>
        <fullName evidence="7">ATG12/APG12</fullName>
    </submittedName>
</protein>
<reference evidence="7 8" key="1">
    <citation type="journal article" date="2021" name="MBio">
        <title>A New Model Trypanosomatid, Novymonas esmeraldas: Genomic Perception of Its 'Candidatus Pandoraea novymonadis' Endosymbiont.</title>
        <authorList>
            <person name="Zakharova A."/>
            <person name="Saura A."/>
            <person name="Butenko A."/>
            <person name="Podesvova L."/>
            <person name="Warmusova S."/>
            <person name="Kostygov A.Y."/>
            <person name="Nenarokova A."/>
            <person name="Lukes J."/>
            <person name="Opperdoes F.R."/>
            <person name="Yurchenko V."/>
        </authorList>
    </citation>
    <scope>NUCLEOTIDE SEQUENCE [LARGE SCALE GENOMIC DNA]</scope>
    <source>
        <strain evidence="7 8">E262AT.01</strain>
    </source>
</reference>
<gene>
    <name evidence="7" type="ORF">NESM_000818700</name>
</gene>
<feature type="compositionally biased region" description="Basic and acidic residues" evidence="6">
    <location>
        <begin position="36"/>
        <end position="46"/>
    </location>
</feature>
<dbReference type="EMBL" id="JAECZO010000159">
    <property type="protein sequence ID" value="KAK7198563.1"/>
    <property type="molecule type" value="Genomic_DNA"/>
</dbReference>
<accession>A0AAW0EWS6</accession>
<dbReference type="Gene3D" id="3.10.20.90">
    <property type="entry name" value="Phosphatidylinositol 3-kinase Catalytic Subunit, Chain A, domain 1"/>
    <property type="match status" value="1"/>
</dbReference>
<dbReference type="GO" id="GO:0016020">
    <property type="term" value="C:membrane"/>
    <property type="evidence" value="ECO:0007669"/>
    <property type="project" value="UniProtKB-SubCell"/>
</dbReference>
<dbReference type="AlphaFoldDB" id="A0AAW0EWS6"/>
<keyword evidence="4 5" id="KW-0449">Lipoprotein</keyword>
<dbReference type="Pfam" id="PF02991">
    <property type="entry name" value="ATG8"/>
    <property type="match status" value="1"/>
</dbReference>
<comment type="similarity">
    <text evidence="2">Belongs to the ATG8 family.</text>
</comment>
<evidence type="ECO:0000256" key="6">
    <source>
        <dbReference type="SAM" id="MobiDB-lite"/>
    </source>
</evidence>
<feature type="region of interest" description="Disordered" evidence="6">
    <location>
        <begin position="185"/>
        <end position="225"/>
    </location>
</feature>
<name>A0AAW0EWS6_9TRYP</name>
<dbReference type="Proteomes" id="UP001430356">
    <property type="component" value="Unassembled WGS sequence"/>
</dbReference>
<feature type="region of interest" description="Disordered" evidence="6">
    <location>
        <begin position="113"/>
        <end position="132"/>
    </location>
</feature>
<keyword evidence="3" id="KW-0472">Membrane</keyword>
<dbReference type="SUPFAM" id="SSF54236">
    <property type="entry name" value="Ubiquitin-like"/>
    <property type="match status" value="1"/>
</dbReference>
<evidence type="ECO:0000313" key="8">
    <source>
        <dbReference type="Proteomes" id="UP001430356"/>
    </source>
</evidence>